<sequence length="277" mass="31355">MSKRVFGVTIPEAAGLILLLAVGLIYLFPFYWMIVTSLKTLPETLVFPPSFFPKQLKFENYLEVWRTGPFPRYVFNSFLVAISATALQLVVAIPAAYAFARKRFKGSKIIYGLILSGMMLPMQVVIIPIYLLLSKWGLINTYAALIVPYMVSPFAIFLLSESFKQLPEDIIDAAKMEQMSEGRLMWSMLLPMIKQIVVTVTLLLFITHWNDLFWVLIMTSSEKLHTLTVGMIKLTNTEGTHWQLLMAANVILVAPIFAIYVLASKHIKSAFTYSGIK</sequence>
<evidence type="ECO:0000256" key="5">
    <source>
        <dbReference type="ARBA" id="ARBA00022989"/>
    </source>
</evidence>
<dbReference type="InterPro" id="IPR035906">
    <property type="entry name" value="MetI-like_sf"/>
</dbReference>
<feature type="transmembrane region" description="Helical" evidence="7">
    <location>
        <begin position="139"/>
        <end position="159"/>
    </location>
</feature>
<organism evidence="9 10">
    <name type="scientific">Paenibacillus ferrarius</name>
    <dbReference type="NCBI Taxonomy" id="1469647"/>
    <lineage>
        <taxon>Bacteria</taxon>
        <taxon>Bacillati</taxon>
        <taxon>Bacillota</taxon>
        <taxon>Bacilli</taxon>
        <taxon>Bacillales</taxon>
        <taxon>Paenibacillaceae</taxon>
        <taxon>Paenibacillus</taxon>
    </lineage>
</organism>
<feature type="transmembrane region" description="Helical" evidence="7">
    <location>
        <begin position="184"/>
        <end position="206"/>
    </location>
</feature>
<dbReference type="OrthoDB" id="9771544at2"/>
<evidence type="ECO:0000256" key="2">
    <source>
        <dbReference type="ARBA" id="ARBA00022448"/>
    </source>
</evidence>
<dbReference type="AlphaFoldDB" id="A0A1V4H9L2"/>
<comment type="caution">
    <text evidence="9">The sequence shown here is derived from an EMBL/GenBank/DDBJ whole genome shotgun (WGS) entry which is preliminary data.</text>
</comment>
<proteinExistence type="inferred from homology"/>
<evidence type="ECO:0000256" key="3">
    <source>
        <dbReference type="ARBA" id="ARBA00022475"/>
    </source>
</evidence>
<keyword evidence="3" id="KW-1003">Cell membrane</keyword>
<comment type="similarity">
    <text evidence="7">Belongs to the binding-protein-dependent transport system permease family.</text>
</comment>
<keyword evidence="6 7" id="KW-0472">Membrane</keyword>
<feature type="transmembrane region" description="Helical" evidence="7">
    <location>
        <begin position="12"/>
        <end position="34"/>
    </location>
</feature>
<feature type="domain" description="ABC transmembrane type-1" evidence="8">
    <location>
        <begin position="74"/>
        <end position="263"/>
    </location>
</feature>
<dbReference type="GO" id="GO:0055085">
    <property type="term" value="P:transmembrane transport"/>
    <property type="evidence" value="ECO:0007669"/>
    <property type="project" value="InterPro"/>
</dbReference>
<name>A0A1V4H9L2_9BACL</name>
<keyword evidence="10" id="KW-1185">Reference proteome</keyword>
<evidence type="ECO:0000256" key="1">
    <source>
        <dbReference type="ARBA" id="ARBA00004651"/>
    </source>
</evidence>
<gene>
    <name evidence="9" type="ORF">BC351_39345</name>
</gene>
<dbReference type="Proteomes" id="UP000190626">
    <property type="component" value="Unassembled WGS sequence"/>
</dbReference>
<dbReference type="PROSITE" id="PS50928">
    <property type="entry name" value="ABC_TM1"/>
    <property type="match status" value="1"/>
</dbReference>
<dbReference type="STRING" id="1469647.BC351_39345"/>
<evidence type="ECO:0000313" key="10">
    <source>
        <dbReference type="Proteomes" id="UP000190626"/>
    </source>
</evidence>
<dbReference type="Pfam" id="PF00528">
    <property type="entry name" value="BPD_transp_1"/>
    <property type="match status" value="1"/>
</dbReference>
<dbReference type="CDD" id="cd06261">
    <property type="entry name" value="TM_PBP2"/>
    <property type="match status" value="1"/>
</dbReference>
<dbReference type="RefSeq" id="WP_079419733.1">
    <property type="nucleotide sequence ID" value="NZ_MBTG01000052.1"/>
</dbReference>
<dbReference type="InterPro" id="IPR000515">
    <property type="entry name" value="MetI-like"/>
</dbReference>
<dbReference type="PANTHER" id="PTHR43744:SF12">
    <property type="entry name" value="ABC TRANSPORTER PERMEASE PROTEIN MG189-RELATED"/>
    <property type="match status" value="1"/>
</dbReference>
<evidence type="ECO:0000256" key="7">
    <source>
        <dbReference type="RuleBase" id="RU363032"/>
    </source>
</evidence>
<feature type="transmembrane region" description="Helical" evidence="7">
    <location>
        <begin position="73"/>
        <end position="97"/>
    </location>
</feature>
<dbReference type="GO" id="GO:0005886">
    <property type="term" value="C:plasma membrane"/>
    <property type="evidence" value="ECO:0007669"/>
    <property type="project" value="UniProtKB-SubCell"/>
</dbReference>
<reference evidence="10" key="1">
    <citation type="submission" date="2016-07" db="EMBL/GenBank/DDBJ databases">
        <authorList>
            <person name="Florea S."/>
            <person name="Webb J.S."/>
            <person name="Jaromczyk J."/>
            <person name="Schardl C.L."/>
        </authorList>
    </citation>
    <scope>NUCLEOTIDE SEQUENCE [LARGE SCALE GENOMIC DNA]</scope>
    <source>
        <strain evidence="10">CY1</strain>
    </source>
</reference>
<dbReference type="SUPFAM" id="SSF161098">
    <property type="entry name" value="MetI-like"/>
    <property type="match status" value="1"/>
</dbReference>
<evidence type="ECO:0000256" key="6">
    <source>
        <dbReference type="ARBA" id="ARBA00023136"/>
    </source>
</evidence>
<protein>
    <submittedName>
        <fullName evidence="9">Sugar ABC transporter permease</fullName>
    </submittedName>
</protein>
<dbReference type="Gene3D" id="1.10.3720.10">
    <property type="entry name" value="MetI-like"/>
    <property type="match status" value="1"/>
</dbReference>
<keyword evidence="5 7" id="KW-1133">Transmembrane helix</keyword>
<accession>A0A1V4H9L2</accession>
<keyword evidence="4 7" id="KW-0812">Transmembrane</keyword>
<dbReference type="EMBL" id="MBTG01000052">
    <property type="protein sequence ID" value="OPH47876.1"/>
    <property type="molecule type" value="Genomic_DNA"/>
</dbReference>
<comment type="subcellular location">
    <subcellularLocation>
        <location evidence="1 7">Cell membrane</location>
        <topology evidence="1 7">Multi-pass membrane protein</topology>
    </subcellularLocation>
</comment>
<evidence type="ECO:0000256" key="4">
    <source>
        <dbReference type="ARBA" id="ARBA00022692"/>
    </source>
</evidence>
<keyword evidence="2 7" id="KW-0813">Transport</keyword>
<evidence type="ECO:0000259" key="8">
    <source>
        <dbReference type="PROSITE" id="PS50928"/>
    </source>
</evidence>
<evidence type="ECO:0000313" key="9">
    <source>
        <dbReference type="EMBL" id="OPH47876.1"/>
    </source>
</evidence>
<feature type="transmembrane region" description="Helical" evidence="7">
    <location>
        <begin position="109"/>
        <end position="133"/>
    </location>
</feature>
<feature type="transmembrane region" description="Helical" evidence="7">
    <location>
        <begin position="244"/>
        <end position="263"/>
    </location>
</feature>
<dbReference type="PANTHER" id="PTHR43744">
    <property type="entry name" value="ABC TRANSPORTER PERMEASE PROTEIN MG189-RELATED-RELATED"/>
    <property type="match status" value="1"/>
</dbReference>